<dbReference type="Pfam" id="PF11957">
    <property type="entry name" value="efThoc1"/>
    <property type="match status" value="1"/>
</dbReference>
<evidence type="ECO:0000256" key="1">
    <source>
        <dbReference type="SAM" id="MobiDB-lite"/>
    </source>
</evidence>
<dbReference type="OrthoDB" id="9402762at2759"/>
<gene>
    <name evidence="2" type="ORF">ALEPTO_LOCUS1415</name>
</gene>
<evidence type="ECO:0000313" key="3">
    <source>
        <dbReference type="Proteomes" id="UP000789508"/>
    </source>
</evidence>
<dbReference type="AlphaFoldDB" id="A0A9N8VS18"/>
<dbReference type="GO" id="GO:0000445">
    <property type="term" value="C:THO complex part of transcription export complex"/>
    <property type="evidence" value="ECO:0007669"/>
    <property type="project" value="TreeGrafter"/>
</dbReference>
<comment type="caution">
    <text evidence="2">The sequence shown here is derived from an EMBL/GenBank/DDBJ whole genome shotgun (WGS) entry which is preliminary data.</text>
</comment>
<feature type="compositionally biased region" description="Basic and acidic residues" evidence="1">
    <location>
        <begin position="320"/>
        <end position="329"/>
    </location>
</feature>
<name>A0A9N8VS18_9GLOM</name>
<dbReference type="GO" id="GO:0006406">
    <property type="term" value="P:mRNA export from nucleus"/>
    <property type="evidence" value="ECO:0007669"/>
    <property type="project" value="TreeGrafter"/>
</dbReference>
<protein>
    <submittedName>
        <fullName evidence="2">13586_t:CDS:1</fullName>
    </submittedName>
</protein>
<dbReference type="EMBL" id="CAJVPS010000154">
    <property type="protein sequence ID" value="CAG8458679.1"/>
    <property type="molecule type" value="Genomic_DNA"/>
</dbReference>
<sequence length="551" mass="63986">MSAPTLTPSMLTFLPGLKEAINCCLEEYSLLPDWTQLVDKHIKPHFTQEPKQNRRFALEQAFKEKLFEILVQIDKQKKFGEVSSLLELAIFCTQNSGWLSIFESTSIIEILSNVQLLLGEEQDWRIVIEQKEKQIKNKVIRQTKSQDKAMPIRGEPPFLKLPHILLEDLFETQLIDDCVELFTFMEKHKSQLLKVLLSDQGRSLVIIRLINELLRRTDKSHHLEFSSRLSIFAANSFAIDERSAVNLNADCDASNVTPFNITRQDKYSQLYSKIWGLQEYFRNPMSSPGDQISSILEDMQTVLEEFEKIPLKKTSKYDATEPLSKDNSHFTKNNNTNSHTVSTDSSFLYDEVPRKTIEPMNIDKYDNNNGFTSKKRKYLIDQEVTENIDSRKKPKLLTHDDKYTNDEEAIQFWPKFLTSQVLFGYQVYDPCFRSVILLQFYIIADCMPRIYATERFGEKANPPASQKFYLDESQLTITKSIIDTIQKQLENTLPACKSGLNTILRVINGEKRWSHWKFIEKCIELTLPPAAINKKSNEKRKELIFTFISID</sequence>
<proteinExistence type="predicted"/>
<dbReference type="InterPro" id="IPR021861">
    <property type="entry name" value="THO_THOC1"/>
</dbReference>
<evidence type="ECO:0000313" key="2">
    <source>
        <dbReference type="EMBL" id="CAG8458679.1"/>
    </source>
</evidence>
<dbReference type="PANTHER" id="PTHR13265:SF0">
    <property type="entry name" value="HPR1"/>
    <property type="match status" value="1"/>
</dbReference>
<feature type="compositionally biased region" description="Polar residues" evidence="1">
    <location>
        <begin position="330"/>
        <end position="343"/>
    </location>
</feature>
<dbReference type="PANTHER" id="PTHR13265">
    <property type="entry name" value="THO COMPLEX SUBUNIT 1"/>
    <property type="match status" value="1"/>
</dbReference>
<feature type="region of interest" description="Disordered" evidence="1">
    <location>
        <begin position="320"/>
        <end position="343"/>
    </location>
</feature>
<reference evidence="2" key="1">
    <citation type="submission" date="2021-06" db="EMBL/GenBank/DDBJ databases">
        <authorList>
            <person name="Kallberg Y."/>
            <person name="Tangrot J."/>
            <person name="Rosling A."/>
        </authorList>
    </citation>
    <scope>NUCLEOTIDE SEQUENCE</scope>
    <source>
        <strain evidence="2">FL130A</strain>
    </source>
</reference>
<keyword evidence="3" id="KW-1185">Reference proteome</keyword>
<dbReference type="Proteomes" id="UP000789508">
    <property type="component" value="Unassembled WGS sequence"/>
</dbReference>
<accession>A0A9N8VS18</accession>
<organism evidence="2 3">
    <name type="scientific">Ambispora leptoticha</name>
    <dbReference type="NCBI Taxonomy" id="144679"/>
    <lineage>
        <taxon>Eukaryota</taxon>
        <taxon>Fungi</taxon>
        <taxon>Fungi incertae sedis</taxon>
        <taxon>Mucoromycota</taxon>
        <taxon>Glomeromycotina</taxon>
        <taxon>Glomeromycetes</taxon>
        <taxon>Archaeosporales</taxon>
        <taxon>Ambisporaceae</taxon>
        <taxon>Ambispora</taxon>
    </lineage>
</organism>